<gene>
    <name evidence="2" type="ORF">G2W53_019740</name>
</gene>
<reference evidence="2" key="1">
    <citation type="submission" date="2020-09" db="EMBL/GenBank/DDBJ databases">
        <title>Genome-Enabled Discovery of Anthraquinone Biosynthesis in Senna tora.</title>
        <authorList>
            <person name="Kang S.-H."/>
            <person name="Pandey R.P."/>
            <person name="Lee C.-M."/>
            <person name="Sim J.-S."/>
            <person name="Jeong J.-T."/>
            <person name="Choi B.-S."/>
            <person name="Jung M."/>
            <person name="Ginzburg D."/>
            <person name="Zhao K."/>
            <person name="Won S.Y."/>
            <person name="Oh T.-J."/>
            <person name="Yu Y."/>
            <person name="Kim N.-H."/>
            <person name="Lee O.R."/>
            <person name="Lee T.-H."/>
            <person name="Bashyal P."/>
            <person name="Kim T.-S."/>
            <person name="Lee W.-H."/>
            <person name="Kawkins C."/>
            <person name="Kim C.-K."/>
            <person name="Kim J.S."/>
            <person name="Ahn B.O."/>
            <person name="Rhee S.Y."/>
            <person name="Sohng J.K."/>
        </authorList>
    </citation>
    <scope>NUCLEOTIDE SEQUENCE</scope>
    <source>
        <tissue evidence="2">Leaf</tissue>
    </source>
</reference>
<feature type="region of interest" description="Disordered" evidence="1">
    <location>
        <begin position="1"/>
        <end position="22"/>
    </location>
</feature>
<keyword evidence="3" id="KW-1185">Reference proteome</keyword>
<name>A0A834WR13_9FABA</name>
<evidence type="ECO:0000256" key="1">
    <source>
        <dbReference type="SAM" id="MobiDB-lite"/>
    </source>
</evidence>
<proteinExistence type="predicted"/>
<evidence type="ECO:0000313" key="2">
    <source>
        <dbReference type="EMBL" id="KAF7828576.1"/>
    </source>
</evidence>
<dbReference type="Proteomes" id="UP000634136">
    <property type="component" value="Unassembled WGS sequence"/>
</dbReference>
<protein>
    <submittedName>
        <fullName evidence="2">Uncharacterized protein</fullName>
    </submittedName>
</protein>
<evidence type="ECO:0000313" key="3">
    <source>
        <dbReference type="Proteomes" id="UP000634136"/>
    </source>
</evidence>
<dbReference type="AlphaFoldDB" id="A0A834WR13"/>
<comment type="caution">
    <text evidence="2">The sequence shown here is derived from an EMBL/GenBank/DDBJ whole genome shotgun (WGS) entry which is preliminary data.</text>
</comment>
<sequence>MGDISHRVLWGQNSTNKRRKAHDIVEGKEKPEIMEMMQGGRRRG</sequence>
<dbReference type="EMBL" id="JAAIUW010000006">
    <property type="protein sequence ID" value="KAF7828576.1"/>
    <property type="molecule type" value="Genomic_DNA"/>
</dbReference>
<accession>A0A834WR13</accession>
<organism evidence="2 3">
    <name type="scientific">Senna tora</name>
    <dbReference type="NCBI Taxonomy" id="362788"/>
    <lineage>
        <taxon>Eukaryota</taxon>
        <taxon>Viridiplantae</taxon>
        <taxon>Streptophyta</taxon>
        <taxon>Embryophyta</taxon>
        <taxon>Tracheophyta</taxon>
        <taxon>Spermatophyta</taxon>
        <taxon>Magnoliopsida</taxon>
        <taxon>eudicotyledons</taxon>
        <taxon>Gunneridae</taxon>
        <taxon>Pentapetalae</taxon>
        <taxon>rosids</taxon>
        <taxon>fabids</taxon>
        <taxon>Fabales</taxon>
        <taxon>Fabaceae</taxon>
        <taxon>Caesalpinioideae</taxon>
        <taxon>Cassia clade</taxon>
        <taxon>Senna</taxon>
    </lineage>
</organism>